<dbReference type="Proteomes" id="UP000319257">
    <property type="component" value="Unassembled WGS sequence"/>
</dbReference>
<organism evidence="2 3">
    <name type="scientific">Thyridium curvatum</name>
    <dbReference type="NCBI Taxonomy" id="1093900"/>
    <lineage>
        <taxon>Eukaryota</taxon>
        <taxon>Fungi</taxon>
        <taxon>Dikarya</taxon>
        <taxon>Ascomycota</taxon>
        <taxon>Pezizomycotina</taxon>
        <taxon>Sordariomycetes</taxon>
        <taxon>Sordariomycetidae</taxon>
        <taxon>Thyridiales</taxon>
        <taxon>Thyridiaceae</taxon>
        <taxon>Thyridium</taxon>
    </lineage>
</organism>
<keyword evidence="1" id="KW-1133">Transmembrane helix</keyword>
<reference evidence="2 3" key="1">
    <citation type="submission" date="2019-06" db="EMBL/GenBank/DDBJ databases">
        <title>Draft genome sequence of the filamentous fungus Phialemoniopsis curvata isolated from diesel fuel.</title>
        <authorList>
            <person name="Varaljay V.A."/>
            <person name="Lyon W.J."/>
            <person name="Crouch A.L."/>
            <person name="Drake C.E."/>
            <person name="Hollomon J.M."/>
            <person name="Nadeau L.J."/>
            <person name="Nunn H.S."/>
            <person name="Stevenson B.S."/>
            <person name="Bojanowski C.L."/>
            <person name="Crookes-Goodson W.J."/>
        </authorList>
    </citation>
    <scope>NUCLEOTIDE SEQUENCE [LARGE SCALE GENOMIC DNA]</scope>
    <source>
        <strain evidence="2 3">D216</strain>
    </source>
</reference>
<protein>
    <submittedName>
        <fullName evidence="2">Uncharacterized protein</fullName>
    </submittedName>
</protein>
<name>A0A507BF80_9PEZI</name>
<dbReference type="GeneID" id="41967730"/>
<dbReference type="EMBL" id="SKBQ01000001">
    <property type="protein sequence ID" value="TPX15949.1"/>
    <property type="molecule type" value="Genomic_DNA"/>
</dbReference>
<dbReference type="InParanoid" id="A0A507BF80"/>
<evidence type="ECO:0000313" key="2">
    <source>
        <dbReference type="EMBL" id="TPX15949.1"/>
    </source>
</evidence>
<sequence>MDLPICATVSVLEMAALVGVQGSSFVLASTTKLQFLWLFFGLFFVQSMLVQTFYVLVQPLFFSSPAMSLPESKNDNVVLDNTELPTSADGVDARKHVSQTRCDSLQKPGFSAGHQLISTITCPGMLFPERQEFSNNMQRRMSFSTLLRPSSAWG</sequence>
<feature type="transmembrane region" description="Helical" evidence="1">
    <location>
        <begin position="35"/>
        <end position="57"/>
    </location>
</feature>
<keyword evidence="1" id="KW-0472">Membrane</keyword>
<gene>
    <name evidence="2" type="ORF">E0L32_000283</name>
</gene>
<keyword evidence="3" id="KW-1185">Reference proteome</keyword>
<keyword evidence="1" id="KW-0812">Transmembrane</keyword>
<evidence type="ECO:0000256" key="1">
    <source>
        <dbReference type="SAM" id="Phobius"/>
    </source>
</evidence>
<dbReference type="AlphaFoldDB" id="A0A507BF80"/>
<proteinExistence type="predicted"/>
<evidence type="ECO:0000313" key="3">
    <source>
        <dbReference type="Proteomes" id="UP000319257"/>
    </source>
</evidence>
<comment type="caution">
    <text evidence="2">The sequence shown here is derived from an EMBL/GenBank/DDBJ whole genome shotgun (WGS) entry which is preliminary data.</text>
</comment>
<accession>A0A507BF80</accession>
<dbReference type="RefSeq" id="XP_030997660.1">
    <property type="nucleotide sequence ID" value="XM_031137062.1"/>
</dbReference>